<evidence type="ECO:0000259" key="2">
    <source>
        <dbReference type="PROSITE" id="PS51186"/>
    </source>
</evidence>
<dbReference type="EMBL" id="CP001734">
    <property type="protein sequence ID" value="ACV68768.1"/>
    <property type="molecule type" value="Genomic_DNA"/>
</dbReference>
<dbReference type="RefSeq" id="WP_015751915.1">
    <property type="nucleotide sequence ID" value="NC_013223.1"/>
</dbReference>
<proteinExistence type="predicted"/>
<reference evidence="4" key="1">
    <citation type="submission" date="2009-09" db="EMBL/GenBank/DDBJ databases">
        <title>The complete chromosome of Desulfohalobium retbaense DSM 5692.</title>
        <authorList>
            <consortium name="US DOE Joint Genome Institute (JGI-PGF)"/>
            <person name="Lucas S."/>
            <person name="Copeland A."/>
            <person name="Lapidus A."/>
            <person name="Glavina del Rio T."/>
            <person name="Dalin E."/>
            <person name="Tice H."/>
            <person name="Bruce D."/>
            <person name="Goodwin L."/>
            <person name="Pitluck S."/>
            <person name="Kyrpides N."/>
            <person name="Mavromatis K."/>
            <person name="Ivanova N."/>
            <person name="Mikhailova N."/>
            <person name="Munk A.C."/>
            <person name="Brettin T."/>
            <person name="Detter J.C."/>
            <person name="Han C."/>
            <person name="Tapia R."/>
            <person name="Larimer F."/>
            <person name="Land M."/>
            <person name="Hauser L."/>
            <person name="Markowitz V."/>
            <person name="Cheng J.-F."/>
            <person name="Hugenholtz P."/>
            <person name="Woyke T."/>
            <person name="Wu D."/>
            <person name="Spring S."/>
            <person name="Klenk H.-P."/>
            <person name="Eisen J.A."/>
        </authorList>
    </citation>
    <scope>NUCLEOTIDE SEQUENCE [LARGE SCALE GENOMIC DNA]</scope>
    <source>
        <strain evidence="4">DSM 5692</strain>
    </source>
</reference>
<dbReference type="AlphaFoldDB" id="C8X2X1"/>
<dbReference type="GO" id="GO:0008080">
    <property type="term" value="F:N-acetyltransferase activity"/>
    <property type="evidence" value="ECO:0007669"/>
    <property type="project" value="InterPro"/>
</dbReference>
<dbReference type="SMR" id="C8X2X1"/>
<dbReference type="STRING" id="485915.Dret_1482"/>
<gene>
    <name evidence="3" type="ordered locus">Dret_1482</name>
</gene>
<dbReference type="NCBIfam" id="NF040501">
    <property type="entry name" value="resist_ArsN2"/>
    <property type="match status" value="1"/>
</dbReference>
<dbReference type="SUPFAM" id="SSF55729">
    <property type="entry name" value="Acyl-CoA N-acyltransferases (Nat)"/>
    <property type="match status" value="1"/>
</dbReference>
<evidence type="ECO:0000313" key="3">
    <source>
        <dbReference type="EMBL" id="ACV68768.1"/>
    </source>
</evidence>
<dbReference type="PROSITE" id="PS51186">
    <property type="entry name" value="GNAT"/>
    <property type="match status" value="1"/>
</dbReference>
<protein>
    <submittedName>
        <fullName evidence="3">GCN5-related N-acetyltransferase</fullName>
    </submittedName>
</protein>
<name>C8X2X1_DESRD</name>
<dbReference type="InterPro" id="IPR016181">
    <property type="entry name" value="Acyl_CoA_acyltransferase"/>
</dbReference>
<dbReference type="PANTHER" id="PTHR13947">
    <property type="entry name" value="GNAT FAMILY N-ACETYLTRANSFERASE"/>
    <property type="match status" value="1"/>
</dbReference>
<evidence type="ECO:0000256" key="1">
    <source>
        <dbReference type="ARBA" id="ARBA00022679"/>
    </source>
</evidence>
<accession>C8X2X1</accession>
<sequence>MDVSIVQMPAGKTREALSLVASAGLHTSDLTTDMLQDFLIALDEKQHVRGVVGMQVLGEVGLLRALAVAPDCQGCGVGKQLVRGLEVHAERKGVSELYLLTLTADSFFRNLGYQPTERLAVPDCVAYTEEFQTLCPASAVCLCKQLSCRQTGTA</sequence>
<reference evidence="3 4" key="2">
    <citation type="journal article" date="2010" name="Stand. Genomic Sci.">
        <title>Complete genome sequence of Desulfohalobium retbaense type strain (HR(100)).</title>
        <authorList>
            <person name="Spring S."/>
            <person name="Nolan M."/>
            <person name="Lapidus A."/>
            <person name="Glavina Del Rio T."/>
            <person name="Copeland A."/>
            <person name="Tice H."/>
            <person name="Cheng J.F."/>
            <person name="Lucas S."/>
            <person name="Land M."/>
            <person name="Chen F."/>
            <person name="Bruce D."/>
            <person name="Goodwin L."/>
            <person name="Pitluck S."/>
            <person name="Ivanova N."/>
            <person name="Mavromatis K."/>
            <person name="Mikhailova N."/>
            <person name="Pati A."/>
            <person name="Chen A."/>
            <person name="Palaniappan K."/>
            <person name="Hauser L."/>
            <person name="Chang Y.J."/>
            <person name="Jeffries C.D."/>
            <person name="Munk C."/>
            <person name="Kiss H."/>
            <person name="Chain P."/>
            <person name="Han C."/>
            <person name="Brettin T."/>
            <person name="Detter J.C."/>
            <person name="Schuler E."/>
            <person name="Goker M."/>
            <person name="Rohde M."/>
            <person name="Bristow J."/>
            <person name="Eisen J.A."/>
            <person name="Markowitz V."/>
            <person name="Hugenholtz P."/>
            <person name="Kyrpides N.C."/>
            <person name="Klenk H.P."/>
        </authorList>
    </citation>
    <scope>NUCLEOTIDE SEQUENCE [LARGE SCALE GENOMIC DNA]</scope>
    <source>
        <strain evidence="3 4">DSM 5692</strain>
    </source>
</reference>
<dbReference type="CDD" id="cd04301">
    <property type="entry name" value="NAT_SF"/>
    <property type="match status" value="1"/>
</dbReference>
<dbReference type="Pfam" id="PF13508">
    <property type="entry name" value="Acetyltransf_7"/>
    <property type="match status" value="1"/>
</dbReference>
<dbReference type="InterPro" id="IPR050769">
    <property type="entry name" value="NAT_camello-type"/>
</dbReference>
<dbReference type="KEGG" id="drt:Dret_1482"/>
<dbReference type="InterPro" id="IPR000182">
    <property type="entry name" value="GNAT_dom"/>
</dbReference>
<organism evidence="3 4">
    <name type="scientific">Desulfohalobium retbaense (strain ATCC 49708 / DSM 5692 / JCM 16813 / HR100)</name>
    <dbReference type="NCBI Taxonomy" id="485915"/>
    <lineage>
        <taxon>Bacteria</taxon>
        <taxon>Pseudomonadati</taxon>
        <taxon>Thermodesulfobacteriota</taxon>
        <taxon>Desulfovibrionia</taxon>
        <taxon>Desulfovibrionales</taxon>
        <taxon>Desulfohalobiaceae</taxon>
        <taxon>Desulfohalobium</taxon>
    </lineage>
</organism>
<feature type="domain" description="N-acetyltransferase" evidence="2">
    <location>
        <begin position="3"/>
        <end position="134"/>
    </location>
</feature>
<dbReference type="Proteomes" id="UP000001052">
    <property type="component" value="Chromosome"/>
</dbReference>
<evidence type="ECO:0000313" key="4">
    <source>
        <dbReference type="Proteomes" id="UP000001052"/>
    </source>
</evidence>
<dbReference type="Gene3D" id="3.40.630.30">
    <property type="match status" value="1"/>
</dbReference>
<keyword evidence="4" id="KW-1185">Reference proteome</keyword>
<dbReference type="PANTHER" id="PTHR13947:SF37">
    <property type="entry name" value="LD18367P"/>
    <property type="match status" value="1"/>
</dbReference>
<dbReference type="OrthoDB" id="273614at2"/>
<dbReference type="HOGENOM" id="CLU_120387_0_1_7"/>
<keyword evidence="1" id="KW-0808">Transferase</keyword>
<dbReference type="eggNOG" id="COG1246">
    <property type="taxonomic scope" value="Bacteria"/>
</dbReference>